<dbReference type="PANTHER" id="PTHR31206">
    <property type="entry name" value="LP10445P"/>
    <property type="match status" value="1"/>
</dbReference>
<reference evidence="2" key="1">
    <citation type="submission" date="2014-11" db="EMBL/GenBank/DDBJ databases">
        <authorList>
            <person name="Amaro Gonzalez C."/>
        </authorList>
    </citation>
    <scope>NUCLEOTIDE SEQUENCE</scope>
</reference>
<proteinExistence type="predicted"/>
<feature type="compositionally biased region" description="Acidic residues" evidence="1">
    <location>
        <begin position="60"/>
        <end position="72"/>
    </location>
</feature>
<evidence type="ECO:0000313" key="2">
    <source>
        <dbReference type="EMBL" id="JAH00900.1"/>
    </source>
</evidence>
<dbReference type="PANTHER" id="PTHR31206:SF1">
    <property type="entry name" value="LP10445P"/>
    <property type="match status" value="1"/>
</dbReference>
<dbReference type="EMBL" id="GBXM01107677">
    <property type="protein sequence ID" value="JAH00900.1"/>
    <property type="molecule type" value="Transcribed_RNA"/>
</dbReference>
<dbReference type="Pfam" id="PF14774">
    <property type="entry name" value="FAM177"/>
    <property type="match status" value="1"/>
</dbReference>
<feature type="region of interest" description="Disordered" evidence="1">
    <location>
        <begin position="56"/>
        <end position="91"/>
    </location>
</feature>
<dbReference type="AlphaFoldDB" id="A0A0E9PA21"/>
<dbReference type="InterPro" id="IPR028260">
    <property type="entry name" value="FAM177"/>
</dbReference>
<organism evidence="2">
    <name type="scientific">Anguilla anguilla</name>
    <name type="common">European freshwater eel</name>
    <name type="synonym">Muraena anguilla</name>
    <dbReference type="NCBI Taxonomy" id="7936"/>
    <lineage>
        <taxon>Eukaryota</taxon>
        <taxon>Metazoa</taxon>
        <taxon>Chordata</taxon>
        <taxon>Craniata</taxon>
        <taxon>Vertebrata</taxon>
        <taxon>Euteleostomi</taxon>
        <taxon>Actinopterygii</taxon>
        <taxon>Neopterygii</taxon>
        <taxon>Teleostei</taxon>
        <taxon>Anguilliformes</taxon>
        <taxon>Anguillidae</taxon>
        <taxon>Anguilla</taxon>
    </lineage>
</organism>
<accession>A0A0E9PA21</accession>
<reference evidence="2" key="2">
    <citation type="journal article" date="2015" name="Fish Shellfish Immunol.">
        <title>Early steps in the European eel (Anguilla anguilla)-Vibrio vulnificus interaction in the gills: Role of the RtxA13 toxin.</title>
        <authorList>
            <person name="Callol A."/>
            <person name="Pajuelo D."/>
            <person name="Ebbesson L."/>
            <person name="Teles M."/>
            <person name="MacKenzie S."/>
            <person name="Amaro C."/>
        </authorList>
    </citation>
    <scope>NUCLEOTIDE SEQUENCE</scope>
</reference>
<evidence type="ECO:0000256" key="1">
    <source>
        <dbReference type="SAM" id="MobiDB-lite"/>
    </source>
</evidence>
<sequence>MTGLSLNLPNVSLEQTMEGEMRENVDAQKDFQTVEVGELEEGKNAQKAPRRVIHFASGETMEEYSTEDEEEEPEKKDLLSPDPVSARGKRRIASPSRTCYLLIKATF</sequence>
<name>A0A0E9PA21_ANGAN</name>
<protein>
    <submittedName>
        <fullName evidence="2">Uncharacterized protein</fullName>
    </submittedName>
</protein>